<dbReference type="GO" id="GO:0016787">
    <property type="term" value="F:hydrolase activity"/>
    <property type="evidence" value="ECO:0007669"/>
    <property type="project" value="UniProtKB-KW"/>
</dbReference>
<dbReference type="RefSeq" id="WP_184524382.1">
    <property type="nucleotide sequence ID" value="NZ_JACHGK010000003.1"/>
</dbReference>
<organism evidence="7 8">
    <name type="scientific">Bacillus benzoevorans</name>
    <dbReference type="NCBI Taxonomy" id="1456"/>
    <lineage>
        <taxon>Bacteria</taxon>
        <taxon>Bacillati</taxon>
        <taxon>Bacillota</taxon>
        <taxon>Bacilli</taxon>
        <taxon>Bacillales</taxon>
        <taxon>Bacillaceae</taxon>
        <taxon>Bacillus</taxon>
    </lineage>
</organism>
<dbReference type="InterPro" id="IPR036866">
    <property type="entry name" value="RibonucZ/Hydroxyglut_hydro"/>
</dbReference>
<feature type="domain" description="Metallo-beta-lactamase" evidence="6">
    <location>
        <begin position="12"/>
        <end position="191"/>
    </location>
</feature>
<keyword evidence="2" id="KW-0479">Metal-binding</keyword>
<dbReference type="Pfam" id="PF00753">
    <property type="entry name" value="Lactamase_B"/>
    <property type="match status" value="1"/>
</dbReference>
<comment type="caution">
    <text evidence="7">The sequence shown here is derived from an EMBL/GenBank/DDBJ whole genome shotgun (WGS) entry which is preliminary data.</text>
</comment>
<evidence type="ECO:0000313" key="7">
    <source>
        <dbReference type="EMBL" id="MBB6444912.1"/>
    </source>
</evidence>
<dbReference type="SMART" id="SM00849">
    <property type="entry name" value="Lactamase_B"/>
    <property type="match status" value="1"/>
</dbReference>
<keyword evidence="8" id="KW-1185">Reference proteome</keyword>
<dbReference type="GO" id="GO:0046872">
    <property type="term" value="F:metal ion binding"/>
    <property type="evidence" value="ECO:0007669"/>
    <property type="project" value="UniProtKB-KW"/>
</dbReference>
<evidence type="ECO:0000256" key="2">
    <source>
        <dbReference type="ARBA" id="ARBA00022723"/>
    </source>
</evidence>
<evidence type="ECO:0000256" key="4">
    <source>
        <dbReference type="ARBA" id="ARBA00022833"/>
    </source>
</evidence>
<dbReference type="PANTHER" id="PTHR46233:SF3">
    <property type="entry name" value="HYDROXYACYLGLUTATHIONE HYDROLASE GLOC"/>
    <property type="match status" value="1"/>
</dbReference>
<dbReference type="AlphaFoldDB" id="A0A7X0LVT8"/>
<proteinExistence type="predicted"/>
<sequence>MDFIQIPVGAIQENTYILAKEDLTCVVVDPGNEGDKLINIIKEKQLKPAAILLTHTHYDHIGAVDVIRDEYNIPVYVHKNEQEWLSNPEYNASIKFNGQHVVIRDADHLLDGDQELNIGGFQIQLFETPGHSPGSVSYYFADSGLVCVGDALFHGSIGRTDLYMGSHEQLLNSIHTKLLTLPEETEVLPGHGPTTTISGEMESNPFLNGF</sequence>
<dbReference type="EMBL" id="JACHGK010000003">
    <property type="protein sequence ID" value="MBB6444912.1"/>
    <property type="molecule type" value="Genomic_DNA"/>
</dbReference>
<feature type="region of interest" description="Disordered" evidence="5">
    <location>
        <begin position="186"/>
        <end position="210"/>
    </location>
</feature>
<accession>A0A7X0LVT8</accession>
<evidence type="ECO:0000256" key="5">
    <source>
        <dbReference type="SAM" id="MobiDB-lite"/>
    </source>
</evidence>
<name>A0A7X0LVT8_9BACI</name>
<evidence type="ECO:0000256" key="1">
    <source>
        <dbReference type="ARBA" id="ARBA00001947"/>
    </source>
</evidence>
<keyword evidence="3 7" id="KW-0378">Hydrolase</keyword>
<evidence type="ECO:0000313" key="8">
    <source>
        <dbReference type="Proteomes" id="UP000531594"/>
    </source>
</evidence>
<comment type="cofactor">
    <cofactor evidence="1">
        <name>Zn(2+)</name>
        <dbReference type="ChEBI" id="CHEBI:29105"/>
    </cofactor>
</comment>
<gene>
    <name evidence="7" type="ORF">HNR53_001521</name>
</gene>
<keyword evidence="4" id="KW-0862">Zinc</keyword>
<evidence type="ECO:0000259" key="6">
    <source>
        <dbReference type="SMART" id="SM00849"/>
    </source>
</evidence>
<reference evidence="7 8" key="1">
    <citation type="submission" date="2020-08" db="EMBL/GenBank/DDBJ databases">
        <title>Genomic Encyclopedia of Type Strains, Phase IV (KMG-IV): sequencing the most valuable type-strain genomes for metagenomic binning, comparative biology and taxonomic classification.</title>
        <authorList>
            <person name="Goeker M."/>
        </authorList>
    </citation>
    <scope>NUCLEOTIDE SEQUENCE [LARGE SCALE GENOMIC DNA]</scope>
    <source>
        <strain evidence="7 8">DSM 5391</strain>
    </source>
</reference>
<dbReference type="PANTHER" id="PTHR46233">
    <property type="entry name" value="HYDROXYACYLGLUTATHIONE HYDROLASE GLOC"/>
    <property type="match status" value="1"/>
</dbReference>
<dbReference type="CDD" id="cd06262">
    <property type="entry name" value="metallo-hydrolase-like_MBL-fold"/>
    <property type="match status" value="1"/>
</dbReference>
<evidence type="ECO:0000256" key="3">
    <source>
        <dbReference type="ARBA" id="ARBA00022801"/>
    </source>
</evidence>
<protein>
    <submittedName>
        <fullName evidence="7">Glyoxylase-like metal-dependent hydrolase (Beta-lactamase superfamily II)</fullName>
    </submittedName>
</protein>
<dbReference type="Proteomes" id="UP000531594">
    <property type="component" value="Unassembled WGS sequence"/>
</dbReference>
<dbReference type="InterPro" id="IPR001279">
    <property type="entry name" value="Metallo-B-lactamas"/>
</dbReference>
<dbReference type="SUPFAM" id="SSF56281">
    <property type="entry name" value="Metallo-hydrolase/oxidoreductase"/>
    <property type="match status" value="1"/>
</dbReference>
<dbReference type="InterPro" id="IPR051453">
    <property type="entry name" value="MBL_Glyoxalase_II"/>
</dbReference>
<dbReference type="Gene3D" id="3.60.15.10">
    <property type="entry name" value="Ribonuclease Z/Hydroxyacylglutathione hydrolase-like"/>
    <property type="match status" value="1"/>
</dbReference>